<sequence length="67" mass="7527">MPQMRETLPSVNAPHKAYFPHEVLGGMRRLSSQNTRCAGNRMIRLSHYKGKPLGSVHFWGPFSAMAS</sequence>
<dbReference type="Proteomes" id="UP001240984">
    <property type="component" value="Unassembled WGS sequence"/>
</dbReference>
<comment type="caution">
    <text evidence="1">The sequence shown here is derived from an EMBL/GenBank/DDBJ whole genome shotgun (WGS) entry which is preliminary data.</text>
</comment>
<accession>A0ABT9MK19</accession>
<evidence type="ECO:0000313" key="2">
    <source>
        <dbReference type="Proteomes" id="UP001240984"/>
    </source>
</evidence>
<evidence type="ECO:0000313" key="1">
    <source>
        <dbReference type="EMBL" id="MDP9791762.1"/>
    </source>
</evidence>
<gene>
    <name evidence="1" type="ORF">J2S43_000274</name>
</gene>
<organism evidence="1 2">
    <name type="scientific">Catenuloplanes nepalensis</name>
    <dbReference type="NCBI Taxonomy" id="587533"/>
    <lineage>
        <taxon>Bacteria</taxon>
        <taxon>Bacillati</taxon>
        <taxon>Actinomycetota</taxon>
        <taxon>Actinomycetes</taxon>
        <taxon>Micromonosporales</taxon>
        <taxon>Micromonosporaceae</taxon>
        <taxon>Catenuloplanes</taxon>
    </lineage>
</organism>
<proteinExistence type="predicted"/>
<reference evidence="1 2" key="1">
    <citation type="submission" date="2023-07" db="EMBL/GenBank/DDBJ databases">
        <title>Sequencing the genomes of 1000 actinobacteria strains.</title>
        <authorList>
            <person name="Klenk H.-P."/>
        </authorList>
    </citation>
    <scope>NUCLEOTIDE SEQUENCE [LARGE SCALE GENOMIC DNA]</scope>
    <source>
        <strain evidence="1 2">DSM 44710</strain>
    </source>
</reference>
<keyword evidence="2" id="KW-1185">Reference proteome</keyword>
<protein>
    <submittedName>
        <fullName evidence="1">Uncharacterized protein</fullName>
    </submittedName>
</protein>
<name>A0ABT9MK19_9ACTN</name>
<dbReference type="EMBL" id="JAUSRA010000001">
    <property type="protein sequence ID" value="MDP9791762.1"/>
    <property type="molecule type" value="Genomic_DNA"/>
</dbReference>